<dbReference type="EMBL" id="BGPR01020198">
    <property type="protein sequence ID" value="GBN84036.1"/>
    <property type="molecule type" value="Genomic_DNA"/>
</dbReference>
<accession>A0A4Y2WAJ5</accession>
<dbReference type="EMBL" id="BGPR01020191">
    <property type="protein sequence ID" value="GBN84022.1"/>
    <property type="molecule type" value="Genomic_DNA"/>
</dbReference>
<protein>
    <submittedName>
        <fullName evidence="5">Uncharacterized protein</fullName>
    </submittedName>
</protein>
<evidence type="ECO:0000313" key="1">
    <source>
        <dbReference type="EMBL" id="GBN84022.1"/>
    </source>
</evidence>
<dbReference type="EMBL" id="BGPR01020208">
    <property type="protein sequence ID" value="GBN84061.1"/>
    <property type="molecule type" value="Genomic_DNA"/>
</dbReference>
<dbReference type="EMBL" id="BGPR01020203">
    <property type="protein sequence ID" value="GBN84050.1"/>
    <property type="molecule type" value="Genomic_DNA"/>
</dbReference>
<dbReference type="AlphaFoldDB" id="A0A4Y2WAJ5"/>
<dbReference type="EMBL" id="BGPR01057254">
    <property type="protein sequence ID" value="GBO33614.1"/>
    <property type="molecule type" value="Genomic_DNA"/>
</dbReference>
<dbReference type="Proteomes" id="UP000499080">
    <property type="component" value="Unassembled WGS sequence"/>
</dbReference>
<gene>
    <name evidence="1" type="ORF">AVEN_138958_1</name>
    <name evidence="2" type="ORF">AVEN_173191_1</name>
    <name evidence="3" type="ORF">AVEN_181406_1</name>
    <name evidence="5" type="ORF">AVEN_260667_1</name>
    <name evidence="4" type="ORF">AVEN_70492_1</name>
</gene>
<evidence type="ECO:0000313" key="6">
    <source>
        <dbReference type="Proteomes" id="UP000499080"/>
    </source>
</evidence>
<evidence type="ECO:0000313" key="3">
    <source>
        <dbReference type="EMBL" id="GBN84050.1"/>
    </source>
</evidence>
<evidence type="ECO:0000313" key="4">
    <source>
        <dbReference type="EMBL" id="GBN84061.1"/>
    </source>
</evidence>
<organism evidence="5 6">
    <name type="scientific">Araneus ventricosus</name>
    <name type="common">Orbweaver spider</name>
    <name type="synonym">Epeira ventricosa</name>
    <dbReference type="NCBI Taxonomy" id="182803"/>
    <lineage>
        <taxon>Eukaryota</taxon>
        <taxon>Metazoa</taxon>
        <taxon>Ecdysozoa</taxon>
        <taxon>Arthropoda</taxon>
        <taxon>Chelicerata</taxon>
        <taxon>Arachnida</taxon>
        <taxon>Araneae</taxon>
        <taxon>Araneomorphae</taxon>
        <taxon>Entelegynae</taxon>
        <taxon>Araneoidea</taxon>
        <taxon>Araneidae</taxon>
        <taxon>Araneus</taxon>
    </lineage>
</organism>
<reference evidence="5 6" key="1">
    <citation type="journal article" date="2019" name="Sci. Rep.">
        <title>Orb-weaving spider Araneus ventricosus genome elucidates the spidroin gene catalogue.</title>
        <authorList>
            <person name="Kono N."/>
            <person name="Nakamura H."/>
            <person name="Ohtoshi R."/>
            <person name="Moran D.A.P."/>
            <person name="Shinohara A."/>
            <person name="Yoshida Y."/>
            <person name="Fujiwara M."/>
            <person name="Mori M."/>
            <person name="Tomita M."/>
            <person name="Arakawa K."/>
        </authorList>
    </citation>
    <scope>NUCLEOTIDE SEQUENCE [LARGE SCALE GENOMIC DNA]</scope>
</reference>
<evidence type="ECO:0000313" key="5">
    <source>
        <dbReference type="EMBL" id="GBO33614.1"/>
    </source>
</evidence>
<sequence length="96" mass="10660">MSRLTLVIHDGSQPCKFDQYTSKPINIVRNRSDLACCEVEGDIQPVLMSIASFGLPGHKSRKIMCMCVAHAGSIGNERADQLAKRRSATWATLYTY</sequence>
<proteinExistence type="predicted"/>
<name>A0A4Y2WAJ5_ARAVE</name>
<keyword evidence="6" id="KW-1185">Reference proteome</keyword>
<evidence type="ECO:0000313" key="2">
    <source>
        <dbReference type="EMBL" id="GBN84036.1"/>
    </source>
</evidence>
<comment type="caution">
    <text evidence="5">The sequence shown here is derived from an EMBL/GenBank/DDBJ whole genome shotgun (WGS) entry which is preliminary data.</text>
</comment>